<accession>A0ABQ2WN22</accession>
<evidence type="ECO:0000313" key="3">
    <source>
        <dbReference type="Proteomes" id="UP000634667"/>
    </source>
</evidence>
<proteinExistence type="predicted"/>
<evidence type="ECO:0000256" key="1">
    <source>
        <dbReference type="SAM" id="SignalP"/>
    </source>
</evidence>
<keyword evidence="1" id="KW-0732">Signal</keyword>
<feature type="chain" id="PRO_5045081604" description="Orphan protein" evidence="1">
    <location>
        <begin position="22"/>
        <end position="169"/>
    </location>
</feature>
<comment type="caution">
    <text evidence="2">The sequence shown here is derived from an EMBL/GenBank/DDBJ whole genome shotgun (WGS) entry which is preliminary data.</text>
</comment>
<dbReference type="Proteomes" id="UP000634667">
    <property type="component" value="Unassembled WGS sequence"/>
</dbReference>
<organism evidence="2 3">
    <name type="scientific">Alishewanella tabrizica</name>
    <dbReference type="NCBI Taxonomy" id="671278"/>
    <lineage>
        <taxon>Bacteria</taxon>
        <taxon>Pseudomonadati</taxon>
        <taxon>Pseudomonadota</taxon>
        <taxon>Gammaproteobacteria</taxon>
        <taxon>Alteromonadales</taxon>
        <taxon>Alteromonadaceae</taxon>
        <taxon>Alishewanella</taxon>
    </lineage>
</organism>
<name>A0ABQ2WN22_9ALTE</name>
<evidence type="ECO:0000313" key="2">
    <source>
        <dbReference type="EMBL" id="GGW61798.1"/>
    </source>
</evidence>
<keyword evidence="3" id="KW-1185">Reference proteome</keyword>
<evidence type="ECO:0008006" key="4">
    <source>
        <dbReference type="Google" id="ProtNLM"/>
    </source>
</evidence>
<reference evidence="3" key="1">
    <citation type="journal article" date="2019" name="Int. J. Syst. Evol. Microbiol.">
        <title>The Global Catalogue of Microorganisms (GCM) 10K type strain sequencing project: providing services to taxonomists for standard genome sequencing and annotation.</title>
        <authorList>
            <consortium name="The Broad Institute Genomics Platform"/>
            <consortium name="The Broad Institute Genome Sequencing Center for Infectious Disease"/>
            <person name="Wu L."/>
            <person name="Ma J."/>
        </authorList>
    </citation>
    <scope>NUCLEOTIDE SEQUENCE [LARGE SCALE GENOMIC DNA]</scope>
    <source>
        <strain evidence="3">KCTC 23723</strain>
    </source>
</reference>
<feature type="signal peptide" evidence="1">
    <location>
        <begin position="1"/>
        <end position="21"/>
    </location>
</feature>
<dbReference type="RefSeq" id="WP_189482577.1">
    <property type="nucleotide sequence ID" value="NZ_BMYR01000006.1"/>
</dbReference>
<protein>
    <recommendedName>
        <fullName evidence="4">Orphan protein</fullName>
    </recommendedName>
</protein>
<gene>
    <name evidence="2" type="ORF">GCM10008111_17480</name>
</gene>
<dbReference type="EMBL" id="BMYR01000006">
    <property type="protein sequence ID" value="GGW61798.1"/>
    <property type="molecule type" value="Genomic_DNA"/>
</dbReference>
<sequence>MRTFFISVIIHLFFVAPAAYAHKFSTAYLDISEKNAQIQLLYKVAIHDLASANLLSEQTNQISWKQITASYESIAHYIDSQVKLNSEGTPCALVLLPATTWQVQHIQQQPYVLLQITADCSNNPLVQLSYNALFETGHSHKLLLSWNINNLKANAVLAEDERIFPNVKD</sequence>